<sequence>MKKATKIAKTKKFKADKKMAAAGLLGALLLTSASVVPAAAAGLTWNSSSGYLINATDSNTTTSASTAASTSSTGTTSTASDLKVSNLKVSDLVTLKTKDYNVSWSKTEYTTIKLNSTKATVSGSGAKASGSTVTISEAGTYVISGKLTDGQIVVDAADTDDVHIVLRGVTVSNDSTSPFYVKSADKVIVTLSAGTTNTFTDASDYTFAEGEDEPDAAIFSKANLTINGTGALNVTGNYKDGIHSKDNLNIVNGKITVKAADDAIVGKDRVVIENGTYKLTAGGDGIKSNNDSDTAKGFVAISNGTFNITAANDGIQAETSLVVDGGTFNIVTGGGYENGPEHTEEGPGGMGGGDFGGQMPEGWTPGEMPTNADGTAMTPPTNADGTAMTPPTAPTTSTTTTTDASGTAAASDDATTEETTSESMKALKAGTELVINKGTFNIDAADDAVHSNGNVNIAGGTFDIATGDDGFHADAVLEISGGKIEVTNSYESLEGFIINIKGGDIDVTASDDGVNAAGDDPTLATTDATATTGTQTTAPAASASSTSATSTSTDSATSTDATSSASQMPGGMGGGMMAASNAELNISGGTLTVNAAGDGLDSNGSVDMSGGTVIVNGPTDNGNGPLDYDGTFEISGGTLIAAGSSGMAQAPSTTSSQRSLGITFATSQSAGTLVHVEDSAGNNVLTFAPAKSFSSVVVSSSLLKAGETYTVSTGGTSTGTEFDGLYTGGTYSGGTTYTTFEFSSSEATTWIDSTGVTTAPSGMGGFGGGMGGDGTGTTRGTRGTTSGTASSSTTGTTTATE</sequence>
<proteinExistence type="predicted"/>
<accession>A0ACC6PFH3</accession>
<organism evidence="1 2">
    <name type="scientific">Saccharibacillus sacchari</name>
    <dbReference type="NCBI Taxonomy" id="456493"/>
    <lineage>
        <taxon>Bacteria</taxon>
        <taxon>Bacillati</taxon>
        <taxon>Bacillota</taxon>
        <taxon>Bacilli</taxon>
        <taxon>Bacillales</taxon>
        <taxon>Paenibacillaceae</taxon>
        <taxon>Saccharibacillus</taxon>
    </lineage>
</organism>
<keyword evidence="2" id="KW-1185">Reference proteome</keyword>
<gene>
    <name evidence="1" type="ORF">WKI47_17565</name>
</gene>
<evidence type="ECO:0000313" key="2">
    <source>
        <dbReference type="Proteomes" id="UP001380953"/>
    </source>
</evidence>
<dbReference type="Proteomes" id="UP001380953">
    <property type="component" value="Unassembled WGS sequence"/>
</dbReference>
<protein>
    <submittedName>
        <fullName evidence="1">Carbohydrate-binding domain-containing protein</fullName>
    </submittedName>
</protein>
<comment type="caution">
    <text evidence="1">The sequence shown here is derived from an EMBL/GenBank/DDBJ whole genome shotgun (WGS) entry which is preliminary data.</text>
</comment>
<name>A0ACC6PFH3_9BACL</name>
<reference evidence="1" key="1">
    <citation type="submission" date="2024-03" db="EMBL/GenBank/DDBJ databases">
        <title>Whole genome sequecning of epiphytes from Marcgravia umbellata leaves.</title>
        <authorList>
            <person name="Kumar G."/>
            <person name="Savka M.A."/>
        </authorList>
    </citation>
    <scope>NUCLEOTIDE SEQUENCE</scope>
    <source>
        <strain evidence="1">RIT_BL5</strain>
    </source>
</reference>
<evidence type="ECO:0000313" key="1">
    <source>
        <dbReference type="EMBL" id="MEJ8305720.1"/>
    </source>
</evidence>
<dbReference type="EMBL" id="JBBKAR010000045">
    <property type="protein sequence ID" value="MEJ8305720.1"/>
    <property type="molecule type" value="Genomic_DNA"/>
</dbReference>